<evidence type="ECO:0000313" key="1">
    <source>
        <dbReference type="EMBL" id="CEM41879.1"/>
    </source>
</evidence>
<sequence length="127" mass="14394">MSRNGRAGPKPFHVRTCSEVSERERDEIVSAIQSPEFRLKDALYALEVPDNSPLLKGCSGFYTFSIDQIKSLGLQLDMRALVVAQGKKTDKIHLFFHTKDWHQTFIVRPYAYFKQRGTSGRCPNCGG</sequence>
<dbReference type="VEuPathDB" id="CryptoDB:Cvel_26331"/>
<dbReference type="EMBL" id="CDMZ01002327">
    <property type="protein sequence ID" value="CEM41879.1"/>
    <property type="molecule type" value="Genomic_DNA"/>
</dbReference>
<accession>A0A0G4HCV9</accession>
<name>A0A0G4HCV9_9ALVE</name>
<dbReference type="AlphaFoldDB" id="A0A0G4HCV9"/>
<protein>
    <submittedName>
        <fullName evidence="1">Uncharacterized protein</fullName>
    </submittedName>
</protein>
<proteinExistence type="predicted"/>
<organism evidence="1">
    <name type="scientific">Chromera velia CCMP2878</name>
    <dbReference type="NCBI Taxonomy" id="1169474"/>
    <lineage>
        <taxon>Eukaryota</taxon>
        <taxon>Sar</taxon>
        <taxon>Alveolata</taxon>
        <taxon>Colpodellida</taxon>
        <taxon>Chromeraceae</taxon>
        <taxon>Chromera</taxon>
    </lineage>
</organism>
<reference evidence="1" key="1">
    <citation type="submission" date="2014-11" db="EMBL/GenBank/DDBJ databases">
        <authorList>
            <person name="Otto D Thomas"/>
            <person name="Naeem Raeece"/>
        </authorList>
    </citation>
    <scope>NUCLEOTIDE SEQUENCE</scope>
</reference>
<gene>
    <name evidence="1" type="ORF">Cvel_26331</name>
</gene>